<dbReference type="EnsemblMetazoa" id="tetur30g00760.1">
    <property type="protein sequence ID" value="tetur30g00760.1"/>
    <property type="gene ID" value="tetur30g00760"/>
</dbReference>
<keyword evidence="2" id="KW-1185">Reference proteome</keyword>
<proteinExistence type="predicted"/>
<dbReference type="HOGENOM" id="CLU_898135_0_0_1"/>
<reference evidence="1" key="2">
    <citation type="submission" date="2015-06" db="UniProtKB">
        <authorList>
            <consortium name="EnsemblMetazoa"/>
        </authorList>
    </citation>
    <scope>IDENTIFICATION</scope>
</reference>
<dbReference type="EMBL" id="CAEY01000866">
    <property type="status" value="NOT_ANNOTATED_CDS"/>
    <property type="molecule type" value="Genomic_DNA"/>
</dbReference>
<protein>
    <submittedName>
        <fullName evidence="1">Uncharacterized protein</fullName>
    </submittedName>
</protein>
<reference evidence="2" key="1">
    <citation type="submission" date="2011-08" db="EMBL/GenBank/DDBJ databases">
        <authorList>
            <person name="Rombauts S."/>
        </authorList>
    </citation>
    <scope>NUCLEOTIDE SEQUENCE</scope>
    <source>
        <strain evidence="2">London</strain>
    </source>
</reference>
<organism evidence="1 2">
    <name type="scientific">Tetranychus urticae</name>
    <name type="common">Two-spotted spider mite</name>
    <dbReference type="NCBI Taxonomy" id="32264"/>
    <lineage>
        <taxon>Eukaryota</taxon>
        <taxon>Metazoa</taxon>
        <taxon>Ecdysozoa</taxon>
        <taxon>Arthropoda</taxon>
        <taxon>Chelicerata</taxon>
        <taxon>Arachnida</taxon>
        <taxon>Acari</taxon>
        <taxon>Acariformes</taxon>
        <taxon>Trombidiformes</taxon>
        <taxon>Prostigmata</taxon>
        <taxon>Eleutherengona</taxon>
        <taxon>Raphignathae</taxon>
        <taxon>Tetranychoidea</taxon>
        <taxon>Tetranychidae</taxon>
        <taxon>Tetranychus</taxon>
    </lineage>
</organism>
<name>T1L0I1_TETUR</name>
<dbReference type="AlphaFoldDB" id="T1L0I1"/>
<evidence type="ECO:0000313" key="2">
    <source>
        <dbReference type="Proteomes" id="UP000015104"/>
    </source>
</evidence>
<evidence type="ECO:0000313" key="1">
    <source>
        <dbReference type="EnsemblMetazoa" id="tetur30g00760.1"/>
    </source>
</evidence>
<sequence length="310" mass="35057">MSDGELSGREKYSVRELVLASGSAITGKIAVSNDKDSYDTHYQLDKSGKDSKKILVIHGNDCTLCSYSRITKDANLFGTNEPLGDLIMLMGPSIISRLGILVKNITRIEFSGYVRSSKSPGEQLFIDIVLQQFNLMGFAALKYKTKVKHTYKKTTFLGLGLNSIASNALNVSCSPNTYYCKSLIDWDFIIIPSNWNQPLRFKLDFIAMDHLISIWGEFTFRISQNWQTAKTYKLKFKNSFTWNWLSELLIGMEIDSKVIDKVSMYETIQGPTNTRAFSEVCFDKFTLVCFSSNSITLADYGIWKEPFGEA</sequence>
<accession>T1L0I1</accession>
<dbReference type="Proteomes" id="UP000015104">
    <property type="component" value="Unassembled WGS sequence"/>
</dbReference>